<dbReference type="AlphaFoldDB" id="A0A8S3T2C3"/>
<dbReference type="OrthoDB" id="6157552at2759"/>
<protein>
    <recommendedName>
        <fullName evidence="3">Ig-like domain-containing protein</fullName>
    </recommendedName>
</protein>
<proteinExistence type="predicted"/>
<evidence type="ECO:0008006" key="3">
    <source>
        <dbReference type="Google" id="ProtNLM"/>
    </source>
</evidence>
<evidence type="ECO:0000313" key="1">
    <source>
        <dbReference type="EMBL" id="CAG2227480.1"/>
    </source>
</evidence>
<reference evidence="1" key="1">
    <citation type="submission" date="2021-03" db="EMBL/GenBank/DDBJ databases">
        <authorList>
            <person name="Bekaert M."/>
        </authorList>
    </citation>
    <scope>NUCLEOTIDE SEQUENCE</scope>
</reference>
<sequence length="152" mass="17497">MVQRWPVYMPSNLSYRFFGDSRGSAENNRFMINKITALDKGTSVSCQATDDREKLSNMSKTVTLDPYYSPKITTFWIDRRVNPSTHSFNENVRPQIKLRIESNPDPRLELTSTFLKVLLLNYTKDSRGYLATQLPSLKCEESGMFTIQARNG</sequence>
<organism evidence="1 2">
    <name type="scientific">Mytilus edulis</name>
    <name type="common">Blue mussel</name>
    <dbReference type="NCBI Taxonomy" id="6550"/>
    <lineage>
        <taxon>Eukaryota</taxon>
        <taxon>Metazoa</taxon>
        <taxon>Spiralia</taxon>
        <taxon>Lophotrochozoa</taxon>
        <taxon>Mollusca</taxon>
        <taxon>Bivalvia</taxon>
        <taxon>Autobranchia</taxon>
        <taxon>Pteriomorphia</taxon>
        <taxon>Mytilida</taxon>
        <taxon>Mytiloidea</taxon>
        <taxon>Mytilidae</taxon>
        <taxon>Mytilinae</taxon>
        <taxon>Mytilus</taxon>
    </lineage>
</organism>
<evidence type="ECO:0000313" key="2">
    <source>
        <dbReference type="Proteomes" id="UP000683360"/>
    </source>
</evidence>
<keyword evidence="2" id="KW-1185">Reference proteome</keyword>
<comment type="caution">
    <text evidence="1">The sequence shown here is derived from an EMBL/GenBank/DDBJ whole genome shotgun (WGS) entry which is preliminary data.</text>
</comment>
<dbReference type="Proteomes" id="UP000683360">
    <property type="component" value="Unassembled WGS sequence"/>
</dbReference>
<dbReference type="EMBL" id="CAJPWZ010001964">
    <property type="protein sequence ID" value="CAG2227480.1"/>
    <property type="molecule type" value="Genomic_DNA"/>
</dbReference>
<gene>
    <name evidence="1" type="ORF">MEDL_40491</name>
</gene>
<name>A0A8S3T2C3_MYTED</name>
<accession>A0A8S3T2C3</accession>